<dbReference type="Proteomes" id="UP001165960">
    <property type="component" value="Unassembled WGS sequence"/>
</dbReference>
<evidence type="ECO:0000313" key="1">
    <source>
        <dbReference type="EMBL" id="KAJ9070666.1"/>
    </source>
</evidence>
<accession>A0ACC2T7V9</accession>
<comment type="caution">
    <text evidence="1">The sequence shown here is derived from an EMBL/GenBank/DDBJ whole genome shotgun (WGS) entry which is preliminary data.</text>
</comment>
<reference evidence="1" key="1">
    <citation type="submission" date="2022-04" db="EMBL/GenBank/DDBJ databases">
        <title>Genome of the entomopathogenic fungus Entomophthora muscae.</title>
        <authorList>
            <person name="Elya C."/>
            <person name="Lovett B.R."/>
            <person name="Lee E."/>
            <person name="Macias A.M."/>
            <person name="Hajek A.E."/>
            <person name="De Bivort B.L."/>
            <person name="Kasson M.T."/>
            <person name="De Fine Licht H.H."/>
            <person name="Stajich J.E."/>
        </authorList>
    </citation>
    <scope>NUCLEOTIDE SEQUENCE</scope>
    <source>
        <strain evidence="1">Berkeley</strain>
    </source>
</reference>
<proteinExistence type="predicted"/>
<sequence>MQSAKLWCSSVKNSLLSFIYPTPEDNEVTFDAELSSPTAILEKSDFISNANTKSTFESSNESLPIHPNQTSQLLPEKYVLQTYPASEEKELSFDIKFIPPTVVCLEESVFNVYYDWKSSFDSSNESLPIHSDQPSQVLSEKPGLKSCIRRTASALTIDLSSTELKPSSSQYICPSAISAPAIALPSPELGPSSSQSICSSSASGKKLRKQTLDSFESSSEMPKSPSAKKYSDSVRMLLSMRLITLKNIQGK</sequence>
<gene>
    <name evidence="1" type="ORF">DSO57_1005195</name>
</gene>
<keyword evidence="2" id="KW-1185">Reference proteome</keyword>
<organism evidence="1 2">
    <name type="scientific">Entomophthora muscae</name>
    <dbReference type="NCBI Taxonomy" id="34485"/>
    <lineage>
        <taxon>Eukaryota</taxon>
        <taxon>Fungi</taxon>
        <taxon>Fungi incertae sedis</taxon>
        <taxon>Zoopagomycota</taxon>
        <taxon>Entomophthoromycotina</taxon>
        <taxon>Entomophthoromycetes</taxon>
        <taxon>Entomophthorales</taxon>
        <taxon>Entomophthoraceae</taxon>
        <taxon>Entomophthora</taxon>
    </lineage>
</organism>
<protein>
    <submittedName>
        <fullName evidence="1">Uncharacterized protein</fullName>
    </submittedName>
</protein>
<evidence type="ECO:0000313" key="2">
    <source>
        <dbReference type="Proteomes" id="UP001165960"/>
    </source>
</evidence>
<name>A0ACC2T7V9_9FUNG</name>
<dbReference type="EMBL" id="QTSX02003564">
    <property type="protein sequence ID" value="KAJ9070666.1"/>
    <property type="molecule type" value="Genomic_DNA"/>
</dbReference>